<feature type="binding site" evidence="10">
    <location>
        <begin position="123"/>
        <end position="126"/>
    </location>
    <ligand>
        <name>substrate</name>
    </ligand>
</feature>
<comment type="catalytic activity">
    <reaction evidence="8 10">
        <text>dITP + H2O = dIMP + diphosphate + H(+)</text>
        <dbReference type="Rhea" id="RHEA:28342"/>
        <dbReference type="ChEBI" id="CHEBI:15377"/>
        <dbReference type="ChEBI" id="CHEBI:15378"/>
        <dbReference type="ChEBI" id="CHEBI:33019"/>
        <dbReference type="ChEBI" id="CHEBI:61194"/>
        <dbReference type="ChEBI" id="CHEBI:61382"/>
        <dbReference type="EC" id="3.6.1.66"/>
    </reaction>
</comment>
<dbReference type="EC" id="3.6.1.66" evidence="10"/>
<evidence type="ECO:0000313" key="13">
    <source>
        <dbReference type="Proteomes" id="UP000001933"/>
    </source>
</evidence>
<dbReference type="GO" id="GO:0017111">
    <property type="term" value="F:ribonucleoside triphosphate phosphatase activity"/>
    <property type="evidence" value="ECO:0007669"/>
    <property type="project" value="InterPro"/>
</dbReference>
<feature type="binding site" evidence="10">
    <location>
        <position position="146"/>
    </location>
    <ligand>
        <name>substrate</name>
    </ligand>
</feature>
<name>Q2LTS2_SYNAS</name>
<evidence type="ECO:0000256" key="3">
    <source>
        <dbReference type="ARBA" id="ARBA00022723"/>
    </source>
</evidence>
<keyword evidence="3 10" id="KW-0479">Metal-binding</keyword>
<dbReference type="PANTHER" id="PTHR11067:SF9">
    <property type="entry name" value="INOSINE TRIPHOSPHATE PYROPHOSPHATASE"/>
    <property type="match status" value="1"/>
</dbReference>
<accession>Q2LTS2</accession>
<dbReference type="Gene3D" id="3.90.950.10">
    <property type="match status" value="1"/>
</dbReference>
<dbReference type="GO" id="GO:0046872">
    <property type="term" value="F:metal ion binding"/>
    <property type="evidence" value="ECO:0007669"/>
    <property type="project" value="UniProtKB-KW"/>
</dbReference>
<dbReference type="FunCoup" id="Q2LTS2">
    <property type="interactions" value="455"/>
</dbReference>
<dbReference type="GO" id="GO:0000166">
    <property type="term" value="F:nucleotide binding"/>
    <property type="evidence" value="ECO:0007669"/>
    <property type="project" value="UniProtKB-KW"/>
</dbReference>
<organism evidence="12 13">
    <name type="scientific">Syntrophus aciditrophicus (strain SB)</name>
    <dbReference type="NCBI Taxonomy" id="56780"/>
    <lineage>
        <taxon>Bacteria</taxon>
        <taxon>Pseudomonadati</taxon>
        <taxon>Thermodesulfobacteriota</taxon>
        <taxon>Syntrophia</taxon>
        <taxon>Syntrophales</taxon>
        <taxon>Syntrophaceae</taxon>
        <taxon>Syntrophus</taxon>
    </lineage>
</organism>
<feature type="active site" description="Proton acceptor" evidence="10">
    <location>
        <position position="40"/>
    </location>
</feature>
<dbReference type="GO" id="GO:0036222">
    <property type="term" value="F:XTP diphosphatase activity"/>
    <property type="evidence" value="ECO:0007669"/>
    <property type="project" value="UniProtKB-UniRule"/>
</dbReference>
<dbReference type="HOGENOM" id="CLU_082080_0_2_7"/>
<dbReference type="Proteomes" id="UP000001933">
    <property type="component" value="Chromosome"/>
</dbReference>
<dbReference type="eggNOG" id="COG0127">
    <property type="taxonomic scope" value="Bacteria"/>
</dbReference>
<gene>
    <name evidence="12" type="ORF">SYN_00901</name>
</gene>
<proteinExistence type="inferred from homology"/>
<evidence type="ECO:0000313" key="12">
    <source>
        <dbReference type="EMBL" id="ABC77485.1"/>
    </source>
</evidence>
<dbReference type="Pfam" id="PF01725">
    <property type="entry name" value="Ham1p_like"/>
    <property type="match status" value="1"/>
</dbReference>
<dbReference type="InterPro" id="IPR029001">
    <property type="entry name" value="ITPase-like_fam"/>
</dbReference>
<evidence type="ECO:0000256" key="9">
    <source>
        <dbReference type="ARBA" id="ARBA00052017"/>
    </source>
</evidence>
<evidence type="ECO:0000256" key="6">
    <source>
        <dbReference type="ARBA" id="ARBA00022842"/>
    </source>
</evidence>
<dbReference type="AlphaFoldDB" id="Q2LTS2"/>
<comment type="catalytic activity">
    <reaction evidence="9 10">
        <text>XTP + H2O = XMP + diphosphate + H(+)</text>
        <dbReference type="Rhea" id="RHEA:28610"/>
        <dbReference type="ChEBI" id="CHEBI:15377"/>
        <dbReference type="ChEBI" id="CHEBI:15378"/>
        <dbReference type="ChEBI" id="CHEBI:33019"/>
        <dbReference type="ChEBI" id="CHEBI:57464"/>
        <dbReference type="ChEBI" id="CHEBI:61314"/>
        <dbReference type="EC" id="3.6.1.66"/>
    </reaction>
</comment>
<dbReference type="CDD" id="cd00515">
    <property type="entry name" value="HAM1"/>
    <property type="match status" value="1"/>
</dbReference>
<sequence length="174" mass="19306">MAEYDHVPEVIEDGSSFFENALKKAKTISEFTGETALADDSGLEIAALNGQPGIYSSRFAGEDADDDRNIDKVLDLLANTPLKNRTAAFRCSIVLYSPEGSYEAFEGRWDGLISEARQGSGGFGYDPIFYVPEFKKTVAQLTSQEKNRLSHRAKALFALKESLRTRLELNKRSL</sequence>
<dbReference type="GO" id="GO:0036220">
    <property type="term" value="F:ITP diphosphatase activity"/>
    <property type="evidence" value="ECO:0007669"/>
    <property type="project" value="UniProtKB-UniRule"/>
</dbReference>
<reference evidence="12 13" key="1">
    <citation type="journal article" date="2007" name="Proc. Natl. Acad. Sci. U.S.A.">
        <title>The genome of Syntrophus aciditrophicus: life at the thermodynamic limit of microbial growth.</title>
        <authorList>
            <person name="McInerney M.J."/>
            <person name="Rohlin L."/>
            <person name="Mouttaki H."/>
            <person name="Kim U."/>
            <person name="Krupp R.S."/>
            <person name="Rios-Hernandez L."/>
            <person name="Sieber J."/>
            <person name="Struchtemeyer C.G."/>
            <person name="Bhattacharyya A."/>
            <person name="Campbell J.W."/>
            <person name="Gunsalus R.P."/>
        </authorList>
    </citation>
    <scope>NUCLEOTIDE SEQUENCE [LARGE SCALE GENOMIC DNA]</scope>
    <source>
        <strain evidence="12 13">SB</strain>
    </source>
</reference>
<dbReference type="GO" id="GO:0035870">
    <property type="term" value="F:dITP diphosphatase activity"/>
    <property type="evidence" value="ECO:0007669"/>
    <property type="project" value="UniProtKB-UniRule"/>
</dbReference>
<keyword evidence="6 10" id="KW-0460">Magnesium</keyword>
<comment type="cofactor">
    <cofactor evidence="10">
        <name>Mg(2+)</name>
        <dbReference type="ChEBI" id="CHEBI:18420"/>
    </cofactor>
    <text evidence="10">Binds 1 Mg(2+) ion per subunit.</text>
</comment>
<dbReference type="EMBL" id="CP000252">
    <property type="protein sequence ID" value="ABC77485.1"/>
    <property type="molecule type" value="Genomic_DNA"/>
</dbReference>
<dbReference type="NCBIfam" id="TIGR00042">
    <property type="entry name" value="RdgB/HAM1 family non-canonical purine NTP pyrophosphatase"/>
    <property type="match status" value="1"/>
</dbReference>
<feature type="binding site" evidence="10">
    <location>
        <position position="40"/>
    </location>
    <ligand>
        <name>Mg(2+)</name>
        <dbReference type="ChEBI" id="CHEBI:18420"/>
    </ligand>
</feature>
<dbReference type="InterPro" id="IPR002637">
    <property type="entry name" value="RdgB/HAM1"/>
</dbReference>
<keyword evidence="7 10" id="KW-0546">Nucleotide metabolism</keyword>
<evidence type="ECO:0000256" key="7">
    <source>
        <dbReference type="ARBA" id="ARBA00023080"/>
    </source>
</evidence>
<evidence type="ECO:0000256" key="10">
    <source>
        <dbReference type="HAMAP-Rule" id="MF_01405"/>
    </source>
</evidence>
<dbReference type="GO" id="GO:0009117">
    <property type="term" value="P:nucleotide metabolic process"/>
    <property type="evidence" value="ECO:0007669"/>
    <property type="project" value="UniProtKB-KW"/>
</dbReference>
<dbReference type="PANTHER" id="PTHR11067">
    <property type="entry name" value="INOSINE TRIPHOSPHATE PYROPHOSPHATASE/HAM1 PROTEIN"/>
    <property type="match status" value="1"/>
</dbReference>
<comment type="caution">
    <text evidence="10">Lacks conserved residue(s) required for the propagation of feature annotation.</text>
</comment>
<comment type="function">
    <text evidence="10">Pyrophosphatase that catalyzes the hydrolysis of nucleoside triphosphates to their monophosphate derivatives, with a high preference for the non-canonical purine nucleotides XTP (xanthosine triphosphate), dITP (deoxyinosine triphosphate) and ITP. Seems to function as a house-cleaning enzyme that removes non-canonical purine nucleotides from the nucleotide pool, thus preventing their incorporation into DNA/RNA and avoiding chromosomal lesions.</text>
</comment>
<feature type="binding site" evidence="10">
    <location>
        <begin position="151"/>
        <end position="152"/>
    </location>
    <ligand>
        <name>substrate</name>
    </ligand>
</feature>
<comment type="similarity">
    <text evidence="1 10 11">Belongs to the HAM1 NTPase family.</text>
</comment>
<dbReference type="GO" id="GO:0005829">
    <property type="term" value="C:cytosol"/>
    <property type="evidence" value="ECO:0007669"/>
    <property type="project" value="TreeGrafter"/>
</dbReference>
<keyword evidence="13" id="KW-1185">Reference proteome</keyword>
<evidence type="ECO:0000256" key="8">
    <source>
        <dbReference type="ARBA" id="ARBA00051875"/>
    </source>
</evidence>
<evidence type="ECO:0000256" key="2">
    <source>
        <dbReference type="ARBA" id="ARBA00011738"/>
    </source>
</evidence>
<dbReference type="GO" id="GO:0009146">
    <property type="term" value="P:purine nucleoside triphosphate catabolic process"/>
    <property type="evidence" value="ECO:0007669"/>
    <property type="project" value="UniProtKB-UniRule"/>
</dbReference>
<dbReference type="KEGG" id="sat:SYN_00901"/>
<protein>
    <recommendedName>
        <fullName evidence="10">dITP/XTP pyrophosphatase</fullName>
        <ecNumber evidence="10">3.6.1.66</ecNumber>
    </recommendedName>
    <alternativeName>
        <fullName evidence="10">Non-canonical purine NTP pyrophosphatase</fullName>
    </alternativeName>
    <alternativeName>
        <fullName evidence="10">Non-standard purine NTP pyrophosphatase</fullName>
    </alternativeName>
    <alternativeName>
        <fullName evidence="10">Nucleoside-triphosphate diphosphatase</fullName>
    </alternativeName>
    <alternativeName>
        <fullName evidence="10">Nucleoside-triphosphate pyrophosphatase</fullName>
        <shortName evidence="10">NTPase</shortName>
    </alternativeName>
</protein>
<comment type="subunit">
    <text evidence="2 10">Homodimer.</text>
</comment>
<dbReference type="FunFam" id="3.90.950.10:FF:000001">
    <property type="entry name" value="dITP/XTP pyrophosphatase"/>
    <property type="match status" value="1"/>
</dbReference>
<keyword evidence="5 10" id="KW-0378">Hydrolase</keyword>
<evidence type="ECO:0000256" key="1">
    <source>
        <dbReference type="ARBA" id="ARBA00008023"/>
    </source>
</evidence>
<dbReference type="SUPFAM" id="SSF52972">
    <property type="entry name" value="ITPase-like"/>
    <property type="match status" value="1"/>
</dbReference>
<dbReference type="InterPro" id="IPR020922">
    <property type="entry name" value="dITP/XTP_pyrophosphatase"/>
</dbReference>
<evidence type="ECO:0000256" key="4">
    <source>
        <dbReference type="ARBA" id="ARBA00022741"/>
    </source>
</evidence>
<dbReference type="InParanoid" id="Q2LTS2"/>
<keyword evidence="4 10" id="KW-0547">Nucleotide-binding</keyword>
<comment type="catalytic activity">
    <reaction evidence="10">
        <text>ITP + H2O = IMP + diphosphate + H(+)</text>
        <dbReference type="Rhea" id="RHEA:29399"/>
        <dbReference type="ChEBI" id="CHEBI:15377"/>
        <dbReference type="ChEBI" id="CHEBI:15378"/>
        <dbReference type="ChEBI" id="CHEBI:33019"/>
        <dbReference type="ChEBI" id="CHEBI:58053"/>
        <dbReference type="ChEBI" id="CHEBI:61402"/>
        <dbReference type="EC" id="3.6.1.66"/>
    </reaction>
</comment>
<dbReference type="HAMAP" id="MF_01405">
    <property type="entry name" value="Non_canon_purine_NTPase"/>
    <property type="match status" value="1"/>
</dbReference>
<feature type="binding site" evidence="10">
    <location>
        <position position="41"/>
    </location>
    <ligand>
        <name>substrate</name>
    </ligand>
</feature>
<evidence type="ECO:0000256" key="5">
    <source>
        <dbReference type="ARBA" id="ARBA00022801"/>
    </source>
</evidence>
<dbReference type="STRING" id="56780.SYN_00901"/>
<evidence type="ECO:0000256" key="11">
    <source>
        <dbReference type="RuleBase" id="RU003781"/>
    </source>
</evidence>